<dbReference type="GO" id="GO:0009626">
    <property type="term" value="P:plant-type hypersensitive response"/>
    <property type="evidence" value="ECO:0007669"/>
    <property type="project" value="UniProtKB-KW"/>
</dbReference>
<gene>
    <name evidence="18" type="ORF">CQW23_29151</name>
</gene>
<comment type="subcellular location">
    <subcellularLocation>
        <location evidence="3">Cytoplasm</location>
    </subcellularLocation>
    <subcellularLocation>
        <location evidence="2">Membrane</location>
        <topology evidence="2">Peripheral membrane protein</topology>
    </subcellularLocation>
</comment>
<dbReference type="FunFam" id="1.10.10.10:FF:000322">
    <property type="entry name" value="Probable disease resistance protein At1g63360"/>
    <property type="match status" value="1"/>
</dbReference>
<dbReference type="PRINTS" id="PR00364">
    <property type="entry name" value="DISEASERSIST"/>
</dbReference>
<dbReference type="GO" id="GO:0016020">
    <property type="term" value="C:membrane"/>
    <property type="evidence" value="ECO:0007669"/>
    <property type="project" value="UniProtKB-SubCell"/>
</dbReference>
<dbReference type="CDD" id="cd14798">
    <property type="entry name" value="RX-CC_like"/>
    <property type="match status" value="1"/>
</dbReference>
<dbReference type="Gene3D" id="1.10.10.10">
    <property type="entry name" value="Winged helix-like DNA-binding domain superfamily/Winged helix DNA-binding domain"/>
    <property type="match status" value="1"/>
</dbReference>
<evidence type="ECO:0000259" key="14">
    <source>
        <dbReference type="Pfam" id="PF00931"/>
    </source>
</evidence>
<dbReference type="InterPro" id="IPR021929">
    <property type="entry name" value="R1A-like_N"/>
</dbReference>
<evidence type="ECO:0000256" key="11">
    <source>
        <dbReference type="ARBA" id="ARBA00022840"/>
    </source>
</evidence>
<accession>A0A2G2VIK8</accession>
<dbReference type="Proteomes" id="UP000224567">
    <property type="component" value="Unassembled WGS sequence"/>
</dbReference>
<sequence length="1261" mass="145576">MSTNQYLSSKARLFDRLERLDFIFSSPGVSTDTVKFVKCEFQFLDIFLSLQSFTNEPDLLDVTQKVHALFQDAMVDFSRLHLAEYSDFCTFMVQNKIWLIKKEIEVKYSFPKISSLRLSVDEDGIVIPEFVKEFIITAINNLHDLAKQRGDDPESSCYYVLRELRLLRAFVCFVSERFIDFQSQDKADFFTHVLTVAGHASMLAWLYFSGHGYDSQLGEINVLLFLQMKFKPIQPSVRKIYIAVLRVLRLAIQSGQWCSNIQNHDHAADVEADLLETIQHGFMELPTNCNSQQRVLLKDNLAVLQEMLNLLRADIFDVATQDLELLLRDIDTVIIDVGILVYLLYKGKAEEEEEEEEEKEVMALSEVIPTQVIDLSGNIRRIISTVKLAPIRKAFQSNYLPRIHGLGYVDFLLDNVKEFQSRHSDSLASVATQLQIIQKELDSLQPFLEFVAQKKHNDLDKIQSCATQLIVKAYEVECLLYACISKKAPVWCFEYWFLDIIEEITLVRDEVAEIHEKKTVGDAMYTVAAHTSSNLAMSPRMTEEIVGFKDVIQTLRGQLISGTKERRVIPIVGMPGLGKTTLAYELYFDRLVVPHFDIRAECCVSRVYSREELLLEILRDVTGEESKHRGKLADELANELRKALFSKRYLILVDDVWEVNVWDDLIGCFNDASNGSRIILTTRNLEVANYTRFQSDPLQLRMFNEDESWELLRKKVFGEESCPTLLTKIGRQIAKKCGQLPLSITLVAGILAEMEKKEECWEQLANNLGPHIHEDSRAIIEQSYQILPYHLRSCFLYFGSFLEDSVIDVPRLTRLWISEGFIKICEGKSLEDTAKGYFENLLERNLVMGTKRRYGGEIKACRVHDLLYDFCKERAKEENLLLWMKMGEIDNPSSHFHCNEQLVHRLSIYGNLFSIGEWSSHACWSHVNSIILHSNCLLFTHLCHIFLSSKFLKVLDLEFIPIHPFPTGLVYLRYFAAQTEGTSISSFIADSRNLETLILHQEQISLPITLWKMVKLRHLHISAFRFTIGNPVEFLHNSEVLYDLKTLSTPYFSSVLEMDLILSKTPNLRELRCKIKGDFDLQHYALKFARRIEKLKIGRISTLVRDHIIPFFISAPNLRHLTLDDFSLHLVHLSVIALLQNLQVLKLKGIRFGTVWLVSDGEFPELKVLKLQQIDDLQQWIVDDDAFPKLECLVLRECRCLKDIPIWFAEISSLKSITLVDCQKSVEESARGIWNTQVNEYLNSAFEVFISNRKPNQFRFR</sequence>
<keyword evidence="8" id="KW-0677">Repeat</keyword>
<evidence type="ECO:0000256" key="7">
    <source>
        <dbReference type="ARBA" id="ARBA00022667"/>
    </source>
</evidence>
<dbReference type="InterPro" id="IPR036388">
    <property type="entry name" value="WH-like_DNA-bd_sf"/>
</dbReference>
<evidence type="ECO:0000259" key="16">
    <source>
        <dbReference type="Pfam" id="PF23559"/>
    </source>
</evidence>
<dbReference type="InterPro" id="IPR055414">
    <property type="entry name" value="LRR_R13L4/SHOC2-like"/>
</dbReference>
<evidence type="ECO:0000256" key="3">
    <source>
        <dbReference type="ARBA" id="ARBA00004496"/>
    </source>
</evidence>
<evidence type="ECO:0000259" key="15">
    <source>
        <dbReference type="Pfam" id="PF12061"/>
    </source>
</evidence>
<evidence type="ECO:0000313" key="19">
    <source>
        <dbReference type="Proteomes" id="UP000224567"/>
    </source>
</evidence>
<feature type="domain" description="Late blight resistance protein R1A-like N-terminal" evidence="15">
    <location>
        <begin position="94"/>
        <end position="395"/>
    </location>
</feature>
<protein>
    <submittedName>
        <fullName evidence="18">Uncharacterized protein</fullName>
    </submittedName>
</protein>
<dbReference type="InterPro" id="IPR042197">
    <property type="entry name" value="Apaf_helical"/>
</dbReference>
<proteinExistence type="inferred from homology"/>
<keyword evidence="6" id="KW-0433">Leucine-rich repeat</keyword>
<feature type="domain" description="NB-ARC" evidence="14">
    <location>
        <begin position="550"/>
        <end position="721"/>
    </location>
</feature>
<dbReference type="OrthoDB" id="1214993at2759"/>
<keyword evidence="11" id="KW-0067">ATP-binding</keyword>
<dbReference type="InterPro" id="IPR044974">
    <property type="entry name" value="Disease_R_plants"/>
</dbReference>
<comment type="similarity">
    <text evidence="4">Belongs to the disease resistance NB-LRR family.</text>
</comment>
<keyword evidence="7" id="KW-0381">Hypersensitive response</keyword>
<dbReference type="Gene3D" id="3.40.50.300">
    <property type="entry name" value="P-loop containing nucleotide triphosphate hydrolases"/>
    <property type="match status" value="1"/>
</dbReference>
<evidence type="ECO:0000256" key="5">
    <source>
        <dbReference type="ARBA" id="ARBA00022490"/>
    </source>
</evidence>
<dbReference type="AlphaFoldDB" id="A0A2G2VIK8"/>
<dbReference type="GO" id="GO:0005737">
    <property type="term" value="C:cytoplasm"/>
    <property type="evidence" value="ECO:0007669"/>
    <property type="project" value="UniProtKB-SubCell"/>
</dbReference>
<dbReference type="GO" id="GO:0043531">
    <property type="term" value="F:ADP binding"/>
    <property type="evidence" value="ECO:0007669"/>
    <property type="project" value="InterPro"/>
</dbReference>
<reference evidence="18 19" key="1">
    <citation type="journal article" date="2017" name="Genome Biol.">
        <title>New reference genome sequences of hot pepper reveal the massive evolution of plant disease-resistance genes by retroduplication.</title>
        <authorList>
            <person name="Kim S."/>
            <person name="Park J."/>
            <person name="Yeom S.I."/>
            <person name="Kim Y.M."/>
            <person name="Seo E."/>
            <person name="Kim K.T."/>
            <person name="Kim M.S."/>
            <person name="Lee J.M."/>
            <person name="Cheong K."/>
            <person name="Shin H.S."/>
            <person name="Kim S.B."/>
            <person name="Han K."/>
            <person name="Lee J."/>
            <person name="Park M."/>
            <person name="Lee H.A."/>
            <person name="Lee H.Y."/>
            <person name="Lee Y."/>
            <person name="Oh S."/>
            <person name="Lee J.H."/>
            <person name="Choi E."/>
            <person name="Choi E."/>
            <person name="Lee S.E."/>
            <person name="Jeon J."/>
            <person name="Kim H."/>
            <person name="Choi G."/>
            <person name="Song H."/>
            <person name="Lee J."/>
            <person name="Lee S.C."/>
            <person name="Kwon J.K."/>
            <person name="Lee H.Y."/>
            <person name="Koo N."/>
            <person name="Hong Y."/>
            <person name="Kim R.W."/>
            <person name="Kang W.H."/>
            <person name="Huh J.H."/>
            <person name="Kang B.C."/>
            <person name="Yang T.J."/>
            <person name="Lee Y.H."/>
            <person name="Bennetzen J.L."/>
            <person name="Choi D."/>
        </authorList>
    </citation>
    <scope>NUCLEOTIDE SEQUENCE [LARGE SCALE GENOMIC DNA]</scope>
    <source>
        <strain evidence="19">cv. PBC81</strain>
    </source>
</reference>
<evidence type="ECO:0000256" key="4">
    <source>
        <dbReference type="ARBA" id="ARBA00008894"/>
    </source>
</evidence>
<reference evidence="19" key="2">
    <citation type="journal article" date="2017" name="J. Anim. Genet.">
        <title>Multiple reference genome sequences of hot pepper reveal the massive evolution of plant disease resistance genes by retroduplication.</title>
        <authorList>
            <person name="Kim S."/>
            <person name="Park J."/>
            <person name="Yeom S.-I."/>
            <person name="Kim Y.-M."/>
            <person name="Seo E."/>
            <person name="Kim K.-T."/>
            <person name="Kim M.-S."/>
            <person name="Lee J.M."/>
            <person name="Cheong K."/>
            <person name="Shin H.-S."/>
            <person name="Kim S.-B."/>
            <person name="Han K."/>
            <person name="Lee J."/>
            <person name="Park M."/>
            <person name="Lee H.-A."/>
            <person name="Lee H.-Y."/>
            <person name="Lee Y."/>
            <person name="Oh S."/>
            <person name="Lee J.H."/>
            <person name="Choi E."/>
            <person name="Choi E."/>
            <person name="Lee S.E."/>
            <person name="Jeon J."/>
            <person name="Kim H."/>
            <person name="Choi G."/>
            <person name="Song H."/>
            <person name="Lee J."/>
            <person name="Lee S.-C."/>
            <person name="Kwon J.-K."/>
            <person name="Lee H.-Y."/>
            <person name="Koo N."/>
            <person name="Hong Y."/>
            <person name="Kim R.W."/>
            <person name="Kang W.-H."/>
            <person name="Huh J.H."/>
            <person name="Kang B.-C."/>
            <person name="Yang T.-J."/>
            <person name="Lee Y.-H."/>
            <person name="Bennetzen J.L."/>
            <person name="Choi D."/>
        </authorList>
    </citation>
    <scope>NUCLEOTIDE SEQUENCE [LARGE SCALE GENOMIC DNA]</scope>
    <source>
        <strain evidence="19">cv. PBC81</strain>
    </source>
</reference>
<evidence type="ECO:0000256" key="6">
    <source>
        <dbReference type="ARBA" id="ARBA00022614"/>
    </source>
</evidence>
<evidence type="ECO:0000256" key="8">
    <source>
        <dbReference type="ARBA" id="ARBA00022737"/>
    </source>
</evidence>
<evidence type="ECO:0000256" key="2">
    <source>
        <dbReference type="ARBA" id="ARBA00004170"/>
    </source>
</evidence>
<keyword evidence="5" id="KW-0963">Cytoplasm</keyword>
<dbReference type="GO" id="GO:0051607">
    <property type="term" value="P:defense response to virus"/>
    <property type="evidence" value="ECO:0007669"/>
    <property type="project" value="UniProtKB-ARBA"/>
</dbReference>
<dbReference type="SUPFAM" id="SSF52540">
    <property type="entry name" value="P-loop containing nucleoside triphosphate hydrolases"/>
    <property type="match status" value="1"/>
</dbReference>
<dbReference type="Pfam" id="PF23598">
    <property type="entry name" value="LRR_14"/>
    <property type="match status" value="1"/>
</dbReference>
<dbReference type="SUPFAM" id="SSF52058">
    <property type="entry name" value="L domain-like"/>
    <property type="match status" value="1"/>
</dbReference>
<comment type="function">
    <text evidence="1">Confers resistance to late blight (Phytophthora infestans) races carrying the avirulence gene Avr1. Resistance proteins guard the plant against pathogens that contain an appropriate avirulence protein via an indirect interaction with this avirulence protein. That triggers a defense system including the hypersensitive response, which restricts the pathogen growth.</text>
</comment>
<evidence type="ECO:0000256" key="13">
    <source>
        <dbReference type="ARBA" id="ARBA00023136"/>
    </source>
</evidence>
<dbReference type="InterPro" id="IPR002182">
    <property type="entry name" value="NB-ARC"/>
</dbReference>
<organism evidence="18 19">
    <name type="scientific">Capsicum baccatum</name>
    <name type="common">Peruvian pepper</name>
    <dbReference type="NCBI Taxonomy" id="33114"/>
    <lineage>
        <taxon>Eukaryota</taxon>
        <taxon>Viridiplantae</taxon>
        <taxon>Streptophyta</taxon>
        <taxon>Embryophyta</taxon>
        <taxon>Tracheophyta</taxon>
        <taxon>Spermatophyta</taxon>
        <taxon>Magnoliopsida</taxon>
        <taxon>eudicotyledons</taxon>
        <taxon>Gunneridae</taxon>
        <taxon>Pentapetalae</taxon>
        <taxon>asterids</taxon>
        <taxon>lamiids</taxon>
        <taxon>Solanales</taxon>
        <taxon>Solanaceae</taxon>
        <taxon>Solanoideae</taxon>
        <taxon>Capsiceae</taxon>
        <taxon>Capsicum</taxon>
    </lineage>
</organism>
<feature type="domain" description="Disease resistance R13L4/SHOC-2-like LRR" evidence="17">
    <location>
        <begin position="950"/>
        <end position="1208"/>
    </location>
</feature>
<dbReference type="Pfam" id="PF12061">
    <property type="entry name" value="NB-LRR"/>
    <property type="match status" value="1"/>
</dbReference>
<evidence type="ECO:0000259" key="17">
    <source>
        <dbReference type="Pfam" id="PF23598"/>
    </source>
</evidence>
<dbReference type="PANTHER" id="PTHR23155:SF1152">
    <property type="entry name" value="AAA+ ATPASE DOMAIN-CONTAINING PROTEIN"/>
    <property type="match status" value="1"/>
</dbReference>
<keyword evidence="10" id="KW-0611">Plant defense</keyword>
<dbReference type="InterPro" id="IPR058922">
    <property type="entry name" value="WHD_DRP"/>
</dbReference>
<keyword evidence="13" id="KW-0472">Membrane</keyword>
<dbReference type="Pfam" id="PF00931">
    <property type="entry name" value="NB-ARC"/>
    <property type="match status" value="1"/>
</dbReference>
<dbReference type="Gene3D" id="1.10.8.430">
    <property type="entry name" value="Helical domain of apoptotic protease-activating factors"/>
    <property type="match status" value="1"/>
</dbReference>
<evidence type="ECO:0000313" key="18">
    <source>
        <dbReference type="EMBL" id="PHT32814.1"/>
    </source>
</evidence>
<dbReference type="GO" id="GO:0005524">
    <property type="term" value="F:ATP binding"/>
    <property type="evidence" value="ECO:0007669"/>
    <property type="project" value="UniProtKB-KW"/>
</dbReference>
<keyword evidence="9" id="KW-0547">Nucleotide-binding</keyword>
<dbReference type="PANTHER" id="PTHR23155">
    <property type="entry name" value="DISEASE RESISTANCE PROTEIN RP"/>
    <property type="match status" value="1"/>
</dbReference>
<name>A0A2G2VIK8_CAPBA</name>
<dbReference type="FunFam" id="3.40.50.300:FF:001091">
    <property type="entry name" value="Probable disease resistance protein At1g61300"/>
    <property type="match status" value="1"/>
</dbReference>
<dbReference type="EMBL" id="MLFT02000012">
    <property type="protein sequence ID" value="PHT32814.1"/>
    <property type="molecule type" value="Genomic_DNA"/>
</dbReference>
<keyword evidence="19" id="KW-1185">Reference proteome</keyword>
<evidence type="ECO:0000256" key="9">
    <source>
        <dbReference type="ARBA" id="ARBA00022741"/>
    </source>
</evidence>
<dbReference type="Pfam" id="PF23559">
    <property type="entry name" value="WHD_DRP"/>
    <property type="match status" value="1"/>
</dbReference>
<comment type="caution">
    <text evidence="18">The sequence shown here is derived from an EMBL/GenBank/DDBJ whole genome shotgun (WGS) entry which is preliminary data.</text>
</comment>
<feature type="domain" description="Disease resistance protein winged helix" evidence="16">
    <location>
        <begin position="801"/>
        <end position="870"/>
    </location>
</feature>
<dbReference type="Gene3D" id="3.80.10.10">
    <property type="entry name" value="Ribonuclease Inhibitor"/>
    <property type="match status" value="1"/>
</dbReference>
<dbReference type="InterPro" id="IPR032675">
    <property type="entry name" value="LRR_dom_sf"/>
</dbReference>
<evidence type="ECO:0000256" key="1">
    <source>
        <dbReference type="ARBA" id="ARBA00002074"/>
    </source>
</evidence>
<dbReference type="InterPro" id="IPR038005">
    <property type="entry name" value="RX-like_CC"/>
</dbReference>
<feature type="non-terminal residue" evidence="18">
    <location>
        <position position="1261"/>
    </location>
</feature>
<keyword evidence="12" id="KW-0175">Coiled coil</keyword>
<dbReference type="InterPro" id="IPR027417">
    <property type="entry name" value="P-loop_NTPase"/>
</dbReference>
<evidence type="ECO:0000256" key="10">
    <source>
        <dbReference type="ARBA" id="ARBA00022821"/>
    </source>
</evidence>
<evidence type="ECO:0000256" key="12">
    <source>
        <dbReference type="ARBA" id="ARBA00023054"/>
    </source>
</evidence>